<comment type="similarity">
    <text evidence="1 3">Belongs to the sulfotransferase 1 family.</text>
</comment>
<evidence type="ECO:0000259" key="4">
    <source>
        <dbReference type="Pfam" id="PF00685"/>
    </source>
</evidence>
<dbReference type="Pfam" id="PF00685">
    <property type="entry name" value="Sulfotransfer_1"/>
    <property type="match status" value="1"/>
</dbReference>
<evidence type="ECO:0000256" key="3">
    <source>
        <dbReference type="RuleBase" id="RU361155"/>
    </source>
</evidence>
<dbReference type="SUPFAM" id="SSF52540">
    <property type="entry name" value="P-loop containing nucleoside triphosphate hydrolases"/>
    <property type="match status" value="1"/>
</dbReference>
<dbReference type="AlphaFoldDB" id="A0A8C3HES5"/>
<keyword evidence="2 3" id="KW-0808">Transferase</keyword>
<reference evidence="5" key="1">
    <citation type="journal article" date="2015" name="Genome Biol. Evol.">
        <title>Physical Mapping and Refinement of the Painted Turtle Genome (Chrysemys picta) Inform Amniote Genome Evolution and Challenge Turtle-Bird Chromosomal Conservation.</title>
        <authorList>
            <person name="Badenhorst D."/>
            <person name="Hillier L.W."/>
            <person name="Literman R."/>
            <person name="Montiel E.E."/>
            <person name="Radhakrishnan S."/>
            <person name="Shen Y."/>
            <person name="Minx P."/>
            <person name="Janes D.E."/>
            <person name="Warren W.C."/>
            <person name="Edwards S.V."/>
            <person name="Valenzuela N."/>
        </authorList>
    </citation>
    <scope>NUCLEOTIDE SEQUENCE [LARGE SCALE GENOMIC DNA]</scope>
</reference>
<dbReference type="GO" id="GO:0008146">
    <property type="term" value="F:sulfotransferase activity"/>
    <property type="evidence" value="ECO:0007669"/>
    <property type="project" value="InterPro"/>
</dbReference>
<evidence type="ECO:0000313" key="5">
    <source>
        <dbReference type="Ensembl" id="ENSCPBP00000017032.1"/>
    </source>
</evidence>
<dbReference type="Proteomes" id="UP000694380">
    <property type="component" value="Chromosome 3"/>
</dbReference>
<feature type="domain" description="Sulfotransferase" evidence="4">
    <location>
        <begin position="39"/>
        <end position="283"/>
    </location>
</feature>
<evidence type="ECO:0000313" key="6">
    <source>
        <dbReference type="Proteomes" id="UP000694380"/>
    </source>
</evidence>
<keyword evidence="6" id="KW-1185">Reference proteome</keyword>
<accession>A0A8C3HES5</accession>
<reference evidence="5" key="3">
    <citation type="submission" date="2025-09" db="UniProtKB">
        <authorList>
            <consortium name="Ensembl"/>
        </authorList>
    </citation>
    <scope>IDENTIFICATION</scope>
</reference>
<dbReference type="OMA" id="ANETHGA"/>
<evidence type="ECO:0000256" key="2">
    <source>
        <dbReference type="ARBA" id="ARBA00022679"/>
    </source>
</evidence>
<dbReference type="PANTHER" id="PTHR11783">
    <property type="entry name" value="SULFOTRANSFERASE SULT"/>
    <property type="match status" value="1"/>
</dbReference>
<dbReference type="Ensembl" id="ENSCPBT00000020139.1">
    <property type="protein sequence ID" value="ENSCPBP00000017032.1"/>
    <property type="gene ID" value="ENSCPBG00000012512.1"/>
</dbReference>
<name>A0A8C3HES5_CHRPI</name>
<organism evidence="5 6">
    <name type="scientific">Chrysemys picta bellii</name>
    <name type="common">Western painted turtle</name>
    <name type="synonym">Emys bellii</name>
    <dbReference type="NCBI Taxonomy" id="8478"/>
    <lineage>
        <taxon>Eukaryota</taxon>
        <taxon>Metazoa</taxon>
        <taxon>Chordata</taxon>
        <taxon>Craniata</taxon>
        <taxon>Vertebrata</taxon>
        <taxon>Euteleostomi</taxon>
        <taxon>Archelosauria</taxon>
        <taxon>Testudinata</taxon>
        <taxon>Testudines</taxon>
        <taxon>Cryptodira</taxon>
        <taxon>Durocryptodira</taxon>
        <taxon>Testudinoidea</taxon>
        <taxon>Emydidae</taxon>
        <taxon>Chrysemys</taxon>
    </lineage>
</organism>
<dbReference type="InterPro" id="IPR000863">
    <property type="entry name" value="Sulfotransferase_dom"/>
</dbReference>
<dbReference type="InterPro" id="IPR027417">
    <property type="entry name" value="P-loop_NTPase"/>
</dbReference>
<reference evidence="5" key="2">
    <citation type="submission" date="2025-08" db="UniProtKB">
        <authorList>
            <consortium name="Ensembl"/>
        </authorList>
    </citation>
    <scope>IDENTIFICATION</scope>
</reference>
<dbReference type="Gene3D" id="3.40.50.300">
    <property type="entry name" value="P-loop containing nucleotide triphosphate hydrolases"/>
    <property type="match status" value="1"/>
</dbReference>
<dbReference type="GeneTree" id="ENSGT00940000165210"/>
<evidence type="ECO:0000256" key="1">
    <source>
        <dbReference type="ARBA" id="ARBA00005771"/>
    </source>
</evidence>
<dbReference type="EC" id="2.8.2.-" evidence="3"/>
<protein>
    <recommendedName>
        <fullName evidence="3">Sulfotransferase</fullName>
        <ecNumber evidence="3">2.8.2.-</ecNumber>
    </recommendedName>
</protein>
<sequence length="297" mass="34259">SEKGAPEDLLFSYKGILCPAAFCNQETLQVLDSFEARSDDVILAAYPKNGTNWLDQVLHDLEITAAKYTEEEINERINITNELSVFPLLEFGDPEKFKRMKELPFRRIIITHLPPQVLPKSIFKSKAKILLLVRSPKDTAVSYFHFHNNMPTLPPFGSWDEYFAAFMHGKMSRGSYFDYLVEWNKHMDDENVMAITYEELKENLMLGLKKIADFFGYFLSEGEIQTVAEKSSFKAMKEKSSKTHGTFGKILFRKGIIGDWKNYFSEAQNKEMDRKFEECLAGTKLGEKIKYGLYCKA</sequence>
<proteinExistence type="inferred from homology"/>